<keyword evidence="4 6" id="KW-1133">Transmembrane helix</keyword>
<evidence type="ECO:0000313" key="7">
    <source>
        <dbReference type="EMBL" id="SCZ78841.1"/>
    </source>
</evidence>
<evidence type="ECO:0000256" key="4">
    <source>
        <dbReference type="ARBA" id="ARBA00022989"/>
    </source>
</evidence>
<evidence type="ECO:0000256" key="1">
    <source>
        <dbReference type="ARBA" id="ARBA00004651"/>
    </source>
</evidence>
<keyword evidence="2" id="KW-1003">Cell membrane</keyword>
<dbReference type="PANTHER" id="PTHR23513">
    <property type="entry name" value="INTEGRAL MEMBRANE EFFLUX PROTEIN-RELATED"/>
    <property type="match status" value="1"/>
</dbReference>
<dbReference type="Gene3D" id="1.20.1250.20">
    <property type="entry name" value="MFS general substrate transporter like domains"/>
    <property type="match status" value="1"/>
</dbReference>
<feature type="transmembrane region" description="Helical" evidence="6">
    <location>
        <begin position="21"/>
        <end position="44"/>
    </location>
</feature>
<dbReference type="InterPro" id="IPR011701">
    <property type="entry name" value="MFS"/>
</dbReference>
<evidence type="ECO:0000256" key="6">
    <source>
        <dbReference type="SAM" id="Phobius"/>
    </source>
</evidence>
<dbReference type="CDD" id="cd06173">
    <property type="entry name" value="MFS_MefA_like"/>
    <property type="match status" value="1"/>
</dbReference>
<reference evidence="7 8" key="1">
    <citation type="submission" date="2016-10" db="EMBL/GenBank/DDBJ databases">
        <authorList>
            <person name="de Groot N.N."/>
        </authorList>
    </citation>
    <scope>NUCLEOTIDE SEQUENCE [LARGE SCALE GENOMIC DNA]</scope>
    <source>
        <strain evidence="7 8">DSM 10317</strain>
    </source>
</reference>
<feature type="transmembrane region" description="Helical" evidence="6">
    <location>
        <begin position="272"/>
        <end position="291"/>
    </location>
</feature>
<dbReference type="PANTHER" id="PTHR23513:SF11">
    <property type="entry name" value="STAPHYLOFERRIN A TRANSPORTER"/>
    <property type="match status" value="1"/>
</dbReference>
<evidence type="ECO:0000256" key="5">
    <source>
        <dbReference type="ARBA" id="ARBA00023136"/>
    </source>
</evidence>
<dbReference type="EMBL" id="FMWK01000006">
    <property type="protein sequence ID" value="SCZ78841.1"/>
    <property type="molecule type" value="Genomic_DNA"/>
</dbReference>
<dbReference type="Pfam" id="PF07690">
    <property type="entry name" value="MFS_1"/>
    <property type="match status" value="1"/>
</dbReference>
<proteinExistence type="predicted"/>
<feature type="transmembrane region" description="Helical" evidence="6">
    <location>
        <begin position="390"/>
        <end position="410"/>
    </location>
</feature>
<evidence type="ECO:0000256" key="3">
    <source>
        <dbReference type="ARBA" id="ARBA00022692"/>
    </source>
</evidence>
<dbReference type="GO" id="GO:0005886">
    <property type="term" value="C:plasma membrane"/>
    <property type="evidence" value="ECO:0007669"/>
    <property type="project" value="UniProtKB-SubCell"/>
</dbReference>
<dbReference type="SUPFAM" id="SSF103473">
    <property type="entry name" value="MFS general substrate transporter"/>
    <property type="match status" value="1"/>
</dbReference>
<dbReference type="RefSeq" id="WP_090162434.1">
    <property type="nucleotide sequence ID" value="NZ_FMWK01000006.1"/>
</dbReference>
<dbReference type="InterPro" id="IPR036259">
    <property type="entry name" value="MFS_trans_sf"/>
</dbReference>
<feature type="transmembrane region" description="Helical" evidence="6">
    <location>
        <begin position="56"/>
        <end position="78"/>
    </location>
</feature>
<keyword evidence="5 6" id="KW-0472">Membrane</keyword>
<dbReference type="AlphaFoldDB" id="A0A1G5RZF5"/>
<name>A0A1G5RZF5_PSEXY</name>
<evidence type="ECO:0000256" key="2">
    <source>
        <dbReference type="ARBA" id="ARBA00022475"/>
    </source>
</evidence>
<feature type="transmembrane region" description="Helical" evidence="6">
    <location>
        <begin position="303"/>
        <end position="321"/>
    </location>
</feature>
<gene>
    <name evidence="7" type="ORF">SAMN02910350_01475</name>
</gene>
<protein>
    <submittedName>
        <fullName evidence="7">Major Facilitator Superfamily protein</fullName>
    </submittedName>
</protein>
<dbReference type="Proteomes" id="UP000199428">
    <property type="component" value="Unassembled WGS sequence"/>
</dbReference>
<sequence>MTDCTITNQTNNKNTLWTRDFTIITIGSVVSMLGNSMVGFAMSLMVLDYTNSPMLYAVYMVMFTLPQLIAPIISGAILDRFSRKKMIYTLDFISAGVYLIMAILLISGTFNFPLFAGICFLLGGIQSTYMVAYDSFYPLLITEGNYQKAYSISSMLETMTVVMVPVATFIYNLVGIGPLMVMNAVTFLIAAIFETQIEHEEEYIEKRKAETREEVSSGKRMLLDIKEGLEYLKGEPGLLAIAIYFLFNMMACGAQDVLLLPFYKGNFTNGEYIYVIVFGAAFVGRALGGGIHYKAKIPVKYKFAFAMFIYVFIGIFEGSYPFMPIKIAMVMSFMAGLAGVTSYTIRISSTQNYVPDEKKGRFNGVFFILMTGGMLVGEMIAGAIAEIVDARIVILVFNLIAVAAAVVIIGGNRKAVAKIYNTDN</sequence>
<organism evidence="7 8">
    <name type="scientific">Pseudobutyrivibrio xylanivorans</name>
    <dbReference type="NCBI Taxonomy" id="185007"/>
    <lineage>
        <taxon>Bacteria</taxon>
        <taxon>Bacillati</taxon>
        <taxon>Bacillota</taxon>
        <taxon>Clostridia</taxon>
        <taxon>Lachnospirales</taxon>
        <taxon>Lachnospiraceae</taxon>
        <taxon>Pseudobutyrivibrio</taxon>
    </lineage>
</organism>
<dbReference type="GO" id="GO:0022857">
    <property type="term" value="F:transmembrane transporter activity"/>
    <property type="evidence" value="ECO:0007669"/>
    <property type="project" value="InterPro"/>
</dbReference>
<keyword evidence="3 6" id="KW-0812">Transmembrane</keyword>
<feature type="transmembrane region" description="Helical" evidence="6">
    <location>
        <begin position="365"/>
        <end position="384"/>
    </location>
</feature>
<feature type="transmembrane region" description="Helical" evidence="6">
    <location>
        <begin position="238"/>
        <end position="260"/>
    </location>
</feature>
<evidence type="ECO:0000313" key="8">
    <source>
        <dbReference type="Proteomes" id="UP000199428"/>
    </source>
</evidence>
<feature type="transmembrane region" description="Helical" evidence="6">
    <location>
        <begin position="327"/>
        <end position="345"/>
    </location>
</feature>
<comment type="subcellular location">
    <subcellularLocation>
        <location evidence="1">Cell membrane</location>
        <topology evidence="1">Multi-pass membrane protein</topology>
    </subcellularLocation>
</comment>
<accession>A0A1G5RZF5</accession>
<feature type="transmembrane region" description="Helical" evidence="6">
    <location>
        <begin position="154"/>
        <end position="174"/>
    </location>
</feature>